<evidence type="ECO:0000313" key="2">
    <source>
        <dbReference type="Proteomes" id="UP000295632"/>
    </source>
</evidence>
<accession>A0A4R6UC18</accession>
<dbReference type="RefSeq" id="WP_166639148.1">
    <property type="nucleotide sequence ID" value="NZ_SNYJ01000002.1"/>
</dbReference>
<protein>
    <submittedName>
        <fullName evidence="1">Putative coat protein YlbD-like</fullName>
    </submittedName>
</protein>
<reference evidence="1 2" key="1">
    <citation type="submission" date="2019-03" db="EMBL/GenBank/DDBJ databases">
        <title>Genomic Encyclopedia of Type Strains, Phase IV (KMG-IV): sequencing the most valuable type-strain genomes for metagenomic binning, comparative biology and taxonomic classification.</title>
        <authorList>
            <person name="Goeker M."/>
        </authorList>
    </citation>
    <scope>NUCLEOTIDE SEQUENCE [LARGE SCALE GENOMIC DNA]</scope>
    <source>
        <strain evidence="1 2">DSM 28697</strain>
    </source>
</reference>
<dbReference type="Pfam" id="PF14071">
    <property type="entry name" value="YlbD_coat"/>
    <property type="match status" value="1"/>
</dbReference>
<evidence type="ECO:0000313" key="1">
    <source>
        <dbReference type="EMBL" id="TDQ42295.1"/>
    </source>
</evidence>
<name>A0A4R6UC18_9BACI</name>
<comment type="caution">
    <text evidence="1">The sequence shown here is derived from an EMBL/GenBank/DDBJ whole genome shotgun (WGS) entry which is preliminary data.</text>
</comment>
<dbReference type="AlphaFoldDB" id="A0A4R6UC18"/>
<keyword evidence="2" id="KW-1185">Reference proteome</keyword>
<keyword evidence="1" id="KW-0946">Virion</keyword>
<dbReference type="Proteomes" id="UP000295632">
    <property type="component" value="Unassembled WGS sequence"/>
</dbReference>
<sequence>MTSKEETIHSFKTFIKSHPGLGDEVKRKKQTWQQIFENWYLLGEDDELWASYRTTKKSASKTDYSDMMQQALSFLKNLDPDEVQKQITSVSSAIDTLQNVIKQFQSNKETSRLPVKVGGEEPFEARRFGRD</sequence>
<proteinExistence type="predicted"/>
<dbReference type="InterPro" id="IPR025953">
    <property type="entry name" value="YlbD_coat"/>
</dbReference>
<dbReference type="EMBL" id="SNYJ01000002">
    <property type="protein sequence ID" value="TDQ42295.1"/>
    <property type="molecule type" value="Genomic_DNA"/>
</dbReference>
<organism evidence="1 2">
    <name type="scientific">Aureibacillus halotolerans</name>
    <dbReference type="NCBI Taxonomy" id="1508390"/>
    <lineage>
        <taxon>Bacteria</taxon>
        <taxon>Bacillati</taxon>
        <taxon>Bacillota</taxon>
        <taxon>Bacilli</taxon>
        <taxon>Bacillales</taxon>
        <taxon>Bacillaceae</taxon>
        <taxon>Aureibacillus</taxon>
    </lineage>
</organism>
<gene>
    <name evidence="1" type="ORF">EV213_102326</name>
</gene>
<keyword evidence="1" id="KW-0167">Capsid protein</keyword>